<feature type="compositionally biased region" description="Basic and acidic residues" evidence="1">
    <location>
        <begin position="13"/>
        <end position="39"/>
    </location>
</feature>
<accession>A0A146LP23</accession>
<feature type="region of interest" description="Disordered" evidence="1">
    <location>
        <begin position="1"/>
        <end position="85"/>
    </location>
</feature>
<reference evidence="2" key="1">
    <citation type="journal article" date="2016" name="Gigascience">
        <title>De novo construction of an expanded transcriptome assembly for the western tarnished plant bug, Lygus hesperus.</title>
        <authorList>
            <person name="Tassone E.E."/>
            <person name="Geib S.M."/>
            <person name="Hall B."/>
            <person name="Fabrick J.A."/>
            <person name="Brent C.S."/>
            <person name="Hull J.J."/>
        </authorList>
    </citation>
    <scope>NUCLEOTIDE SEQUENCE</scope>
</reference>
<dbReference type="EMBL" id="GDHC01009540">
    <property type="protein sequence ID" value="JAQ09089.1"/>
    <property type="molecule type" value="Transcribed_RNA"/>
</dbReference>
<proteinExistence type="predicted"/>
<evidence type="ECO:0000313" key="2">
    <source>
        <dbReference type="EMBL" id="JAQ09089.1"/>
    </source>
</evidence>
<feature type="compositionally biased region" description="Basic and acidic residues" evidence="1">
    <location>
        <begin position="53"/>
        <end position="82"/>
    </location>
</feature>
<protein>
    <submittedName>
        <fullName evidence="2">Uncharacterized protein</fullName>
    </submittedName>
</protein>
<name>A0A146LP23_LYGHE</name>
<sequence>NCRGGSRNYGISKKMEESGRGSHDEVVEETSSRIEEKQIGRTSTSTRQEIEEEQQKKGADLLEGKSEEIQQMKGTKAEKEQEVREEEVEEARAVICQRKEQEVEEVVRSVVCQMGEGKVENRANVSRADEGNEVVHVKLQPQLEPATSSVPPLSQEDVSKVTAIGEGNTEPTTPTTSSSALSFLFEDTPYGKNLKIKDPKRYYQILDSRKWYIDKEGKVVKKDSVPHQQNRWTMGRK</sequence>
<organism evidence="2">
    <name type="scientific">Lygus hesperus</name>
    <name type="common">Western plant bug</name>
    <dbReference type="NCBI Taxonomy" id="30085"/>
    <lineage>
        <taxon>Eukaryota</taxon>
        <taxon>Metazoa</taxon>
        <taxon>Ecdysozoa</taxon>
        <taxon>Arthropoda</taxon>
        <taxon>Hexapoda</taxon>
        <taxon>Insecta</taxon>
        <taxon>Pterygota</taxon>
        <taxon>Neoptera</taxon>
        <taxon>Paraneoptera</taxon>
        <taxon>Hemiptera</taxon>
        <taxon>Heteroptera</taxon>
        <taxon>Panheteroptera</taxon>
        <taxon>Cimicomorpha</taxon>
        <taxon>Miridae</taxon>
        <taxon>Mirini</taxon>
        <taxon>Lygus</taxon>
    </lineage>
</organism>
<gene>
    <name evidence="2" type="ORF">g.77525</name>
</gene>
<evidence type="ECO:0000256" key="1">
    <source>
        <dbReference type="SAM" id="MobiDB-lite"/>
    </source>
</evidence>
<dbReference type="AlphaFoldDB" id="A0A146LP23"/>
<feature type="non-terminal residue" evidence="2">
    <location>
        <position position="1"/>
    </location>
</feature>